<dbReference type="GO" id="GO:0009264">
    <property type="term" value="P:deoxyribonucleotide catabolic process"/>
    <property type="evidence" value="ECO:0007669"/>
    <property type="project" value="UniProtKB-UniRule"/>
</dbReference>
<dbReference type="GO" id="GO:0006018">
    <property type="term" value="P:2-deoxyribose 1-phosphate catabolic process"/>
    <property type="evidence" value="ECO:0007669"/>
    <property type="project" value="UniProtKB-UniRule"/>
</dbReference>
<evidence type="ECO:0000256" key="3">
    <source>
        <dbReference type="ARBA" id="ARBA00023239"/>
    </source>
</evidence>
<evidence type="ECO:0000313" key="9">
    <source>
        <dbReference type="Proteomes" id="UP000009226"/>
    </source>
</evidence>
<evidence type="ECO:0000256" key="4">
    <source>
        <dbReference type="ARBA" id="ARBA00023270"/>
    </source>
</evidence>
<keyword evidence="9" id="KW-1185">Reference proteome</keyword>
<dbReference type="PANTHER" id="PTHR10889:SF1">
    <property type="entry name" value="DEOXYRIBOSE-PHOSPHATE ALDOLASE"/>
    <property type="match status" value="1"/>
</dbReference>
<feature type="active site" description="Proton donor/acceptor" evidence="7">
    <location>
        <position position="186"/>
    </location>
</feature>
<dbReference type="Gene3D" id="3.20.20.70">
    <property type="entry name" value="Aldolase class I"/>
    <property type="match status" value="1"/>
</dbReference>
<dbReference type="SMART" id="SM01133">
    <property type="entry name" value="DeoC"/>
    <property type="match status" value="1"/>
</dbReference>
<evidence type="ECO:0000256" key="6">
    <source>
        <dbReference type="ARBA" id="ARBA00056337"/>
    </source>
</evidence>
<dbReference type="HOGENOM" id="CLU_053595_0_2_9"/>
<keyword evidence="4 7" id="KW-0704">Schiff base</keyword>
<comment type="similarity">
    <text evidence="1 7">Belongs to the DeoC/FbaB aldolase family. DeoC type 1 subfamily.</text>
</comment>
<gene>
    <name evidence="7" type="primary">deoC</name>
    <name evidence="8" type="ordered locus">Desca_0780</name>
</gene>
<reference evidence="8 9" key="1">
    <citation type="submission" date="2011-05" db="EMBL/GenBank/DDBJ databases">
        <title>Complete sequence of Desulfotomaculum carboxydivorans CO-1-SRB.</title>
        <authorList>
            <consortium name="US DOE Joint Genome Institute"/>
            <person name="Lucas S."/>
            <person name="Han J."/>
            <person name="Lapidus A."/>
            <person name="Cheng J.-F."/>
            <person name="Goodwin L."/>
            <person name="Pitluck S."/>
            <person name="Peters L."/>
            <person name="Mikhailova N."/>
            <person name="Lu M."/>
            <person name="Han C."/>
            <person name="Tapia R."/>
            <person name="Land M."/>
            <person name="Hauser L."/>
            <person name="Kyrpides N."/>
            <person name="Ivanova N."/>
            <person name="Pagani I."/>
            <person name="Stams A."/>
            <person name="Plugge C."/>
            <person name="Muyzer G."/>
            <person name="Kuever J."/>
            <person name="Parshina S."/>
            <person name="Ivanova A."/>
            <person name="Nazina T."/>
            <person name="Woyke T."/>
        </authorList>
    </citation>
    <scope>NUCLEOTIDE SEQUENCE [LARGE SCALE GENOMIC DNA]</scope>
    <source>
        <strain evidence="9">DSM 14880 / VKM B-2319 / CO-1-SRB</strain>
    </source>
</reference>
<dbReference type="eggNOG" id="COG0274">
    <property type="taxonomic scope" value="Bacteria"/>
</dbReference>
<dbReference type="PANTHER" id="PTHR10889">
    <property type="entry name" value="DEOXYRIBOSE-PHOSPHATE ALDOLASE"/>
    <property type="match status" value="1"/>
</dbReference>
<dbReference type="InterPro" id="IPR011343">
    <property type="entry name" value="DeoC"/>
</dbReference>
<keyword evidence="3 7" id="KW-0456">Lyase</keyword>
<comment type="catalytic activity">
    <reaction evidence="5 7">
        <text>2-deoxy-D-ribose 5-phosphate = D-glyceraldehyde 3-phosphate + acetaldehyde</text>
        <dbReference type="Rhea" id="RHEA:12821"/>
        <dbReference type="ChEBI" id="CHEBI:15343"/>
        <dbReference type="ChEBI" id="CHEBI:59776"/>
        <dbReference type="ChEBI" id="CHEBI:62877"/>
        <dbReference type="EC" id="4.1.2.4"/>
    </reaction>
</comment>
<dbReference type="InterPro" id="IPR028581">
    <property type="entry name" value="DeoC_typeI"/>
</dbReference>
<sequence>MNINLAPMIDHTILKPNITDEQIHRLCAEAKEYGFAAVCINPCYVSLAASLLKDTGVKVCTVIGFPLGANTTTAKIFEAQEAILAGANELDYVLNISDVMNNRLDLVQREMERFAQLRASSTNPIVVKVILETCYLTDEQVIKVCQLAKEAGLDFVKTSTGFGTGGATPKHVQLMRETIGPTMGVKAAGGIRSYEDALAMVKAGANRIGTSSGVAIVTEQPF</sequence>
<comment type="subcellular location">
    <subcellularLocation>
        <location evidence="7">Cytoplasm</location>
    </subcellularLocation>
</comment>
<dbReference type="GO" id="GO:0016052">
    <property type="term" value="P:carbohydrate catabolic process"/>
    <property type="evidence" value="ECO:0007669"/>
    <property type="project" value="TreeGrafter"/>
</dbReference>
<dbReference type="KEGG" id="dca:Desca_0780"/>
<evidence type="ECO:0000256" key="2">
    <source>
        <dbReference type="ARBA" id="ARBA00022490"/>
    </source>
</evidence>
<dbReference type="AlphaFoldDB" id="F6B909"/>
<comment type="function">
    <text evidence="6 7">Catalyzes a reversible aldol reaction between acetaldehyde and D-glyceraldehyde 3-phosphate to generate 2-deoxy-D-ribose 5-phosphate.</text>
</comment>
<dbReference type="RefSeq" id="WP_013809847.1">
    <property type="nucleotide sequence ID" value="NC_015565.1"/>
</dbReference>
<dbReference type="HAMAP" id="MF_00114">
    <property type="entry name" value="DeoC_type1"/>
    <property type="match status" value="1"/>
</dbReference>
<feature type="active site" description="Proton donor/acceptor" evidence="7">
    <location>
        <position position="91"/>
    </location>
</feature>
<protein>
    <recommendedName>
        <fullName evidence="7">Deoxyribose-phosphate aldolase</fullName>
        <shortName evidence="7">DERA</shortName>
        <ecNumber evidence="7">4.1.2.4</ecNumber>
    </recommendedName>
    <alternativeName>
        <fullName evidence="7">2-deoxy-D-ribose 5-phosphate aldolase</fullName>
    </alternativeName>
    <alternativeName>
        <fullName evidence="7">Phosphodeoxyriboaldolase</fullName>
        <shortName evidence="7">Deoxyriboaldolase</shortName>
    </alternativeName>
</protein>
<dbReference type="SUPFAM" id="SSF51569">
    <property type="entry name" value="Aldolase"/>
    <property type="match status" value="1"/>
</dbReference>
<dbReference type="Pfam" id="PF01791">
    <property type="entry name" value="DeoC"/>
    <property type="match status" value="1"/>
</dbReference>
<dbReference type="Proteomes" id="UP000009226">
    <property type="component" value="Chromosome"/>
</dbReference>
<dbReference type="GO" id="GO:0005737">
    <property type="term" value="C:cytoplasm"/>
    <property type="evidence" value="ECO:0007669"/>
    <property type="project" value="UniProtKB-SubCell"/>
</dbReference>
<dbReference type="PIRSF" id="PIRSF001357">
    <property type="entry name" value="DeoC"/>
    <property type="match status" value="1"/>
</dbReference>
<dbReference type="GO" id="GO:0004139">
    <property type="term" value="F:deoxyribose-phosphate aldolase activity"/>
    <property type="evidence" value="ECO:0007669"/>
    <property type="project" value="UniProtKB-UniRule"/>
</dbReference>
<feature type="active site" description="Schiff-base intermediate with acetaldehyde" evidence="7">
    <location>
        <position position="157"/>
    </location>
</feature>
<evidence type="ECO:0000256" key="5">
    <source>
        <dbReference type="ARBA" id="ARBA00048791"/>
    </source>
</evidence>
<proteinExistence type="inferred from homology"/>
<evidence type="ECO:0000256" key="1">
    <source>
        <dbReference type="ARBA" id="ARBA00010936"/>
    </source>
</evidence>
<name>F6B909_DESCC</name>
<comment type="pathway">
    <text evidence="7">Carbohydrate degradation; 2-deoxy-D-ribose 1-phosphate degradation; D-glyceraldehyde 3-phosphate and acetaldehyde from 2-deoxy-alpha-D-ribose 1-phosphate: step 2/2.</text>
</comment>
<dbReference type="CDD" id="cd00959">
    <property type="entry name" value="DeoC"/>
    <property type="match status" value="1"/>
</dbReference>
<dbReference type="FunFam" id="3.20.20.70:FF:000044">
    <property type="entry name" value="Deoxyribose-phosphate aldolase"/>
    <property type="match status" value="1"/>
</dbReference>
<dbReference type="InterPro" id="IPR013785">
    <property type="entry name" value="Aldolase_TIM"/>
</dbReference>
<dbReference type="InterPro" id="IPR002915">
    <property type="entry name" value="DeoC/FbaB/LacD_aldolase"/>
</dbReference>
<keyword evidence="2 7" id="KW-0963">Cytoplasm</keyword>
<organism evidence="8 9">
    <name type="scientific">Desulfotomaculum nigrificans (strain DSM 14880 / VKM B-2319 / CO-1-SRB)</name>
    <name type="common">Desulfotomaculum carboxydivorans</name>
    <dbReference type="NCBI Taxonomy" id="868595"/>
    <lineage>
        <taxon>Bacteria</taxon>
        <taxon>Bacillati</taxon>
        <taxon>Bacillota</taxon>
        <taxon>Clostridia</taxon>
        <taxon>Eubacteriales</taxon>
        <taxon>Desulfotomaculaceae</taxon>
        <taxon>Desulfotomaculum</taxon>
    </lineage>
</organism>
<dbReference type="STRING" id="868595.Desca_0780"/>
<dbReference type="EC" id="4.1.2.4" evidence="7"/>
<accession>F6B909</accession>
<dbReference type="NCBIfam" id="TIGR00126">
    <property type="entry name" value="deoC"/>
    <property type="match status" value="1"/>
</dbReference>
<dbReference type="UniPathway" id="UPA00002">
    <property type="reaction ID" value="UER00468"/>
</dbReference>
<evidence type="ECO:0000256" key="7">
    <source>
        <dbReference type="HAMAP-Rule" id="MF_00114"/>
    </source>
</evidence>
<evidence type="ECO:0000313" key="8">
    <source>
        <dbReference type="EMBL" id="AEF93660.1"/>
    </source>
</evidence>
<dbReference type="EMBL" id="CP002736">
    <property type="protein sequence ID" value="AEF93660.1"/>
    <property type="molecule type" value="Genomic_DNA"/>
</dbReference>